<dbReference type="EMBL" id="CP109535">
    <property type="protein sequence ID" value="WTY99066.1"/>
    <property type="molecule type" value="Genomic_DNA"/>
</dbReference>
<accession>A0AAU3H3P5</accession>
<evidence type="ECO:0000256" key="1">
    <source>
        <dbReference type="SAM" id="MobiDB-lite"/>
    </source>
</evidence>
<protein>
    <submittedName>
        <fullName evidence="2">Uncharacterized protein</fullName>
    </submittedName>
</protein>
<dbReference type="AlphaFoldDB" id="A0AAU3H3P5"/>
<organism evidence="2">
    <name type="scientific">Streptomyces sp. NBC_01401</name>
    <dbReference type="NCBI Taxonomy" id="2903854"/>
    <lineage>
        <taxon>Bacteria</taxon>
        <taxon>Bacillati</taxon>
        <taxon>Actinomycetota</taxon>
        <taxon>Actinomycetes</taxon>
        <taxon>Kitasatosporales</taxon>
        <taxon>Streptomycetaceae</taxon>
        <taxon>Streptomyces</taxon>
    </lineage>
</organism>
<proteinExistence type="predicted"/>
<name>A0AAU3H3P5_9ACTN</name>
<feature type="region of interest" description="Disordered" evidence="1">
    <location>
        <begin position="99"/>
        <end position="126"/>
    </location>
</feature>
<reference evidence="2" key="1">
    <citation type="submission" date="2022-10" db="EMBL/GenBank/DDBJ databases">
        <title>The complete genomes of actinobacterial strains from the NBC collection.</title>
        <authorList>
            <person name="Joergensen T.S."/>
            <person name="Alvarez Arevalo M."/>
            <person name="Sterndorff E.B."/>
            <person name="Faurdal D."/>
            <person name="Vuksanovic O."/>
            <person name="Mourched A.-S."/>
            <person name="Charusanti P."/>
            <person name="Shaw S."/>
            <person name="Blin K."/>
            <person name="Weber T."/>
        </authorList>
    </citation>
    <scope>NUCLEOTIDE SEQUENCE</scope>
    <source>
        <strain evidence="2">NBC_01401</strain>
    </source>
</reference>
<gene>
    <name evidence="2" type="ORF">OG626_31305</name>
</gene>
<evidence type="ECO:0000313" key="2">
    <source>
        <dbReference type="EMBL" id="WTY99066.1"/>
    </source>
</evidence>
<sequence length="126" mass="13320">MDRDRLGAPPDRATTGVSPGAVAAQAQGHAAVNSYWVSFSVPTQHSAIAPSGVIAPSGDWLKRCPADGSPSVAVVDLDDSSEAAAEAVTYARPWRREARAGVHAQHRVDDPRSEDRTAAFQGVFRK</sequence>
<feature type="compositionally biased region" description="Basic and acidic residues" evidence="1">
    <location>
        <begin position="99"/>
        <end position="117"/>
    </location>
</feature>